<reference evidence="1" key="2">
    <citation type="submission" date="2020-09" db="EMBL/GenBank/DDBJ databases">
        <authorList>
            <person name="Sun Q."/>
            <person name="Zhou Y."/>
        </authorList>
    </citation>
    <scope>NUCLEOTIDE SEQUENCE</scope>
    <source>
        <strain evidence="1">CGMCC 4.5737</strain>
    </source>
</reference>
<keyword evidence="2" id="KW-1185">Reference proteome</keyword>
<name>A0A8J3FYL8_9PSEU</name>
<comment type="caution">
    <text evidence="1">The sequence shown here is derived from an EMBL/GenBank/DDBJ whole genome shotgun (WGS) entry which is preliminary data.</text>
</comment>
<evidence type="ECO:0000313" key="2">
    <source>
        <dbReference type="Proteomes" id="UP000637578"/>
    </source>
</evidence>
<evidence type="ECO:0000313" key="1">
    <source>
        <dbReference type="EMBL" id="GGM76862.1"/>
    </source>
</evidence>
<dbReference type="Proteomes" id="UP000637578">
    <property type="component" value="Unassembled WGS sequence"/>
</dbReference>
<dbReference type="AlphaFoldDB" id="A0A8J3FYL8"/>
<accession>A0A8J3FYL8</accession>
<dbReference type="RefSeq" id="WP_189061278.1">
    <property type="nucleotide sequence ID" value="NZ_BMMK01000038.1"/>
</dbReference>
<dbReference type="EMBL" id="BMMK01000038">
    <property type="protein sequence ID" value="GGM76862.1"/>
    <property type="molecule type" value="Genomic_DNA"/>
</dbReference>
<evidence type="ECO:0008006" key="3">
    <source>
        <dbReference type="Google" id="ProtNLM"/>
    </source>
</evidence>
<proteinExistence type="predicted"/>
<gene>
    <name evidence="1" type="ORF">GCM10012275_54410</name>
</gene>
<reference evidence="1" key="1">
    <citation type="journal article" date="2014" name="Int. J. Syst. Evol. Microbiol.">
        <title>Complete genome sequence of Corynebacterium casei LMG S-19264T (=DSM 44701T), isolated from a smear-ripened cheese.</title>
        <authorList>
            <consortium name="US DOE Joint Genome Institute (JGI-PGF)"/>
            <person name="Walter F."/>
            <person name="Albersmeier A."/>
            <person name="Kalinowski J."/>
            <person name="Ruckert C."/>
        </authorList>
    </citation>
    <scope>NUCLEOTIDE SEQUENCE</scope>
    <source>
        <strain evidence="1">CGMCC 4.5737</strain>
    </source>
</reference>
<organism evidence="1 2">
    <name type="scientific">Longimycelium tulufanense</name>
    <dbReference type="NCBI Taxonomy" id="907463"/>
    <lineage>
        <taxon>Bacteria</taxon>
        <taxon>Bacillati</taxon>
        <taxon>Actinomycetota</taxon>
        <taxon>Actinomycetes</taxon>
        <taxon>Pseudonocardiales</taxon>
        <taxon>Pseudonocardiaceae</taxon>
        <taxon>Longimycelium</taxon>
    </lineage>
</organism>
<sequence length="376" mass="41446">MPAPIYTYLVADLRTNTILDELPLTGVKFTKPLNDSGQLNATWKLDTSNATTRRNPYDLTMPARRCLYALRDGHPIWGGIIWTRRYTSTEQTVSIGAGEFWSYFDHRKVLPVLTSTAIDHIASRTVSYTNTEQNQIARNLVALAQSHTGGDILIETDSTSTGIFRDRTYHGHELREVGDTLRQLCNVLSGPDMAFDVAPGTGIAPRRVLRLGTPRLGQQGSAHVWESGGNVLDYVWPSDATRMTTRAYAAGEGVDLGIPIAYHEDTSRYDAGYPLLESERTYTGVVVEQTLRDHAEADQTATRLPVALPVLTLRGDTPPTAAEVTRGDDGRVLLGPDLFFPHRIDTTMRVIDITIAPGDDAERLELTMAPLLDDVA</sequence>
<protein>
    <recommendedName>
        <fullName evidence="3">Minor tail protein</fullName>
    </recommendedName>
</protein>